<sequence>MYAQQLTVQSGPSGVRLAEIDEPDGSGLVVVDMHAAGVAFPDLLQTTGSYQVVRDLPCVLGVEGAGVVREAPEDSGFRAGQRVAVLASGGAWQQTVAVEPHSVFPLPDSVSLEAGAGFLLNYLTVHFALDERARFRAGETVLVHGAAGGVGVAALQVAAALGLETIAVVSTEEKASIAKAHRADHVVLLDGWKDRAREITGGRGVDIILDPVGGDRFTDSLRSLAPNGRLMVLGFTGGEIPTVKVNRLLLRNISVLGAGWAEYVRTDPGYTKRQWAALEPLLESGALQITEPTIYAFEHAADALRALETRSAAGKIALSLLPHDTEGPS</sequence>
<organism evidence="2 3">
    <name type="scientific">Rhodococcus oxybenzonivorans</name>
    <dbReference type="NCBI Taxonomy" id="1990687"/>
    <lineage>
        <taxon>Bacteria</taxon>
        <taxon>Bacillati</taxon>
        <taxon>Actinomycetota</taxon>
        <taxon>Actinomycetes</taxon>
        <taxon>Mycobacteriales</taxon>
        <taxon>Nocardiaceae</taxon>
        <taxon>Rhodococcus</taxon>
    </lineage>
</organism>
<dbReference type="PANTHER" id="PTHR43677">
    <property type="entry name" value="SHORT-CHAIN DEHYDROGENASE/REDUCTASE"/>
    <property type="match status" value="1"/>
</dbReference>
<dbReference type="InterPro" id="IPR051397">
    <property type="entry name" value="Zn-ADH-like_protein"/>
</dbReference>
<name>A0A2S2BPA0_9NOCA</name>
<dbReference type="SMART" id="SM00829">
    <property type="entry name" value="PKS_ER"/>
    <property type="match status" value="1"/>
</dbReference>
<reference evidence="2 3" key="1">
    <citation type="submission" date="2017-05" db="EMBL/GenBank/DDBJ databases">
        <title>Isolation of Rhodococcus sp. S2-17 biodegrading of BP-3.</title>
        <authorList>
            <person name="Lee Y."/>
            <person name="Kim K.H."/>
            <person name="Chun B.H."/>
            <person name="Jung H.S."/>
            <person name="Jeon C.O."/>
        </authorList>
    </citation>
    <scope>NUCLEOTIDE SEQUENCE [LARGE SCALE GENOMIC DNA]</scope>
    <source>
        <strain evidence="2 3">S2-17</strain>
    </source>
</reference>
<keyword evidence="3" id="KW-1185">Reference proteome</keyword>
<dbReference type="CDD" id="cd08241">
    <property type="entry name" value="QOR1"/>
    <property type="match status" value="1"/>
</dbReference>
<evidence type="ECO:0000313" key="3">
    <source>
        <dbReference type="Proteomes" id="UP000245711"/>
    </source>
</evidence>
<dbReference type="EMBL" id="CP021354">
    <property type="protein sequence ID" value="AWK70457.1"/>
    <property type="molecule type" value="Genomic_DNA"/>
</dbReference>
<protein>
    <submittedName>
        <fullName evidence="2">NADPH:quinone oxidoreductase</fullName>
    </submittedName>
</protein>
<dbReference type="InterPro" id="IPR013154">
    <property type="entry name" value="ADH-like_N"/>
</dbReference>
<accession>A0A2S2BPA0</accession>
<dbReference type="Pfam" id="PF08240">
    <property type="entry name" value="ADH_N"/>
    <property type="match status" value="1"/>
</dbReference>
<evidence type="ECO:0000259" key="1">
    <source>
        <dbReference type="SMART" id="SM00829"/>
    </source>
</evidence>
<dbReference type="Proteomes" id="UP000245711">
    <property type="component" value="Chromosome"/>
</dbReference>
<dbReference type="OrthoDB" id="4190732at2"/>
<dbReference type="InterPro" id="IPR036291">
    <property type="entry name" value="NAD(P)-bd_dom_sf"/>
</dbReference>
<dbReference type="Gene3D" id="3.90.180.10">
    <property type="entry name" value="Medium-chain alcohol dehydrogenases, catalytic domain"/>
    <property type="match status" value="1"/>
</dbReference>
<gene>
    <name evidence="2" type="ORF">CBI38_01630</name>
</gene>
<dbReference type="GO" id="GO:0016491">
    <property type="term" value="F:oxidoreductase activity"/>
    <property type="evidence" value="ECO:0007669"/>
    <property type="project" value="InterPro"/>
</dbReference>
<dbReference type="SUPFAM" id="SSF51735">
    <property type="entry name" value="NAD(P)-binding Rossmann-fold domains"/>
    <property type="match status" value="1"/>
</dbReference>
<dbReference type="PANTHER" id="PTHR43677:SF4">
    <property type="entry name" value="QUINONE OXIDOREDUCTASE-LIKE PROTEIN 2"/>
    <property type="match status" value="1"/>
</dbReference>
<dbReference type="AlphaFoldDB" id="A0A2S2BPA0"/>
<feature type="domain" description="Enoyl reductase (ER)" evidence="1">
    <location>
        <begin position="10"/>
        <end position="318"/>
    </location>
</feature>
<dbReference type="SUPFAM" id="SSF50129">
    <property type="entry name" value="GroES-like"/>
    <property type="match status" value="1"/>
</dbReference>
<proteinExistence type="predicted"/>
<dbReference type="InterPro" id="IPR011032">
    <property type="entry name" value="GroES-like_sf"/>
</dbReference>
<dbReference type="Pfam" id="PF00107">
    <property type="entry name" value="ADH_zinc_N"/>
    <property type="match status" value="1"/>
</dbReference>
<dbReference type="InterPro" id="IPR013149">
    <property type="entry name" value="ADH-like_C"/>
</dbReference>
<dbReference type="RefSeq" id="WP_109325844.1">
    <property type="nucleotide sequence ID" value="NZ_CP021354.1"/>
</dbReference>
<dbReference type="KEGG" id="roz:CBI38_01630"/>
<dbReference type="InterPro" id="IPR020843">
    <property type="entry name" value="ER"/>
</dbReference>
<evidence type="ECO:0000313" key="2">
    <source>
        <dbReference type="EMBL" id="AWK70457.1"/>
    </source>
</evidence>
<dbReference type="Gene3D" id="3.40.50.720">
    <property type="entry name" value="NAD(P)-binding Rossmann-like Domain"/>
    <property type="match status" value="1"/>
</dbReference>